<sequence length="91" mass="10121">MSLITPNASTSDRGKSKSDELRVVAYNIDMLFPGLYIWVGSLVFRLGGQEPDDAPYRYPGTVNSKYGIALVLPGYKIFTTYKGSFDNRSTM</sequence>
<dbReference type="eggNOG" id="ENOG503370Z">
    <property type="taxonomic scope" value="Bacteria"/>
</dbReference>
<dbReference type="EMBL" id="CP003600">
    <property type="protein sequence ID" value="AFY93963.1"/>
    <property type="molecule type" value="Genomic_DNA"/>
</dbReference>
<dbReference type="OrthoDB" id="573034at2"/>
<proteinExistence type="predicted"/>
<dbReference type="KEGG" id="cmp:Cha6605_2931"/>
<accession>K9UH40</accession>
<dbReference type="HOGENOM" id="CLU_179052_0_0_3"/>
<keyword evidence="2" id="KW-1185">Reference proteome</keyword>
<protein>
    <submittedName>
        <fullName evidence="1">Uncharacterized protein</fullName>
    </submittedName>
</protein>
<dbReference type="Proteomes" id="UP000010366">
    <property type="component" value="Chromosome"/>
</dbReference>
<evidence type="ECO:0000313" key="1">
    <source>
        <dbReference type="EMBL" id="AFY93963.1"/>
    </source>
</evidence>
<dbReference type="STRING" id="1173020.Cha6605_2931"/>
<organism evidence="1 2">
    <name type="scientific">Chamaesiphon minutus (strain ATCC 27169 / PCC 6605)</name>
    <dbReference type="NCBI Taxonomy" id="1173020"/>
    <lineage>
        <taxon>Bacteria</taxon>
        <taxon>Bacillati</taxon>
        <taxon>Cyanobacteriota</taxon>
        <taxon>Cyanophyceae</taxon>
        <taxon>Gomontiellales</taxon>
        <taxon>Chamaesiphonaceae</taxon>
        <taxon>Chamaesiphon</taxon>
    </lineage>
</organism>
<evidence type="ECO:0000313" key="2">
    <source>
        <dbReference type="Proteomes" id="UP000010366"/>
    </source>
</evidence>
<dbReference type="RefSeq" id="WP_015160107.1">
    <property type="nucleotide sequence ID" value="NC_019697.1"/>
</dbReference>
<gene>
    <name evidence="1" type="ORF">Cha6605_2931</name>
</gene>
<dbReference type="AlphaFoldDB" id="K9UH40"/>
<reference evidence="1 2" key="1">
    <citation type="submission" date="2012-05" db="EMBL/GenBank/DDBJ databases">
        <title>Finished chromosome of genome of Chamaesiphon sp. PCC 6605.</title>
        <authorList>
            <consortium name="US DOE Joint Genome Institute"/>
            <person name="Gugger M."/>
            <person name="Coursin T."/>
            <person name="Rippka R."/>
            <person name="Tandeau De Marsac N."/>
            <person name="Huntemann M."/>
            <person name="Wei C.-L."/>
            <person name="Han J."/>
            <person name="Detter J.C."/>
            <person name="Han C."/>
            <person name="Tapia R."/>
            <person name="Chen A."/>
            <person name="Kyrpides N."/>
            <person name="Mavromatis K."/>
            <person name="Markowitz V."/>
            <person name="Szeto E."/>
            <person name="Ivanova N."/>
            <person name="Pagani I."/>
            <person name="Pati A."/>
            <person name="Goodwin L."/>
            <person name="Nordberg H.P."/>
            <person name="Cantor M.N."/>
            <person name="Hua S.X."/>
            <person name="Woyke T."/>
            <person name="Kerfeld C.A."/>
        </authorList>
    </citation>
    <scope>NUCLEOTIDE SEQUENCE [LARGE SCALE GENOMIC DNA]</scope>
    <source>
        <strain evidence="2">ATCC 27169 / PCC 6605</strain>
    </source>
</reference>
<name>K9UH40_CHAP6</name>